<dbReference type="PANTHER" id="PTHR36834:SF1">
    <property type="entry name" value="INTEGRAL MEMBRANE PROTEIN"/>
    <property type="match status" value="1"/>
</dbReference>
<dbReference type="EMBL" id="PSVT01000008">
    <property type="protein sequence ID" value="PPH78050.1"/>
    <property type="molecule type" value="Genomic_DNA"/>
</dbReference>
<dbReference type="Proteomes" id="UP000239698">
    <property type="component" value="Unassembled WGS sequence"/>
</dbReference>
<comment type="caution">
    <text evidence="3">The sequence shown here is derived from an EMBL/GenBank/DDBJ whole genome shotgun (WGS) entry which is preliminary data.</text>
</comment>
<dbReference type="AlphaFoldDB" id="A0ABD6W9T1"/>
<feature type="domain" description="VanZ-like" evidence="2">
    <location>
        <begin position="13"/>
        <end position="132"/>
    </location>
</feature>
<keyword evidence="1" id="KW-0472">Membrane</keyword>
<dbReference type="InterPro" id="IPR053150">
    <property type="entry name" value="Teicoplanin_resist-assoc"/>
</dbReference>
<evidence type="ECO:0000259" key="2">
    <source>
        <dbReference type="Pfam" id="PF04892"/>
    </source>
</evidence>
<keyword evidence="1" id="KW-1133">Transmembrane helix</keyword>
<accession>A0ABD6W9T1</accession>
<sequence length="162" mass="17673">MRRSIFLRLATLAWLALIGLMTLTPAPYPAGETTALVLGIITFLASTPLTSWFNFEVAEFTANVLLFMPLGALIAAQLPARRRLLAALIGLGVSVVIETAQLLWLPTRVADVRDLISNGSGSLIGALVAIVLLRLSPRRYFRSSSRLNSRSVSRKDRTARAR</sequence>
<evidence type="ECO:0000256" key="1">
    <source>
        <dbReference type="SAM" id="Phobius"/>
    </source>
</evidence>
<proteinExistence type="predicted"/>
<name>A0ABD6W9T1_RATRA</name>
<dbReference type="KEGG" id="rry:C1O28_04730"/>
<dbReference type="GeneID" id="49819757"/>
<dbReference type="PANTHER" id="PTHR36834">
    <property type="entry name" value="MEMBRANE PROTEIN-RELATED"/>
    <property type="match status" value="1"/>
</dbReference>
<evidence type="ECO:0000313" key="4">
    <source>
        <dbReference type="EMBL" id="PPH78050.1"/>
    </source>
</evidence>
<feature type="transmembrane region" description="Helical" evidence="1">
    <location>
        <begin position="85"/>
        <end position="104"/>
    </location>
</feature>
<evidence type="ECO:0000313" key="3">
    <source>
        <dbReference type="EMBL" id="PPF14692.1"/>
    </source>
</evidence>
<feature type="transmembrane region" description="Helical" evidence="1">
    <location>
        <begin position="116"/>
        <end position="136"/>
    </location>
</feature>
<organism evidence="3 5">
    <name type="scientific">Rathayibacter rathayi</name>
    <name type="common">Corynebacterium rathayi</name>
    <dbReference type="NCBI Taxonomy" id="33887"/>
    <lineage>
        <taxon>Bacteria</taxon>
        <taxon>Bacillati</taxon>
        <taxon>Actinomycetota</taxon>
        <taxon>Actinomycetes</taxon>
        <taxon>Micrococcales</taxon>
        <taxon>Microbacteriaceae</taxon>
        <taxon>Rathayibacter</taxon>
    </lineage>
</organism>
<dbReference type="EMBL" id="PSUL01000009">
    <property type="protein sequence ID" value="PPF14692.1"/>
    <property type="molecule type" value="Genomic_DNA"/>
</dbReference>
<dbReference type="InterPro" id="IPR006976">
    <property type="entry name" value="VanZ-like"/>
</dbReference>
<gene>
    <name evidence="3" type="ORF">C5C04_05715</name>
    <name evidence="4" type="ORF">C5C40_05700</name>
</gene>
<dbReference type="Proteomes" id="UP000237881">
    <property type="component" value="Unassembled WGS sequence"/>
</dbReference>
<dbReference type="Pfam" id="PF04892">
    <property type="entry name" value="VanZ"/>
    <property type="match status" value="1"/>
</dbReference>
<protein>
    <submittedName>
        <fullName evidence="3">VanZ family protein</fullName>
    </submittedName>
</protein>
<reference evidence="5 6" key="1">
    <citation type="submission" date="2018-02" db="EMBL/GenBank/DDBJ databases">
        <title>Bacteriophage NCPPB3778 and a type I-E CRISPR drive the evolution of the US Biological Select Agent, Rathayibacter toxicus.</title>
        <authorList>
            <person name="Davis E.W.II."/>
            <person name="Tabima J.F."/>
            <person name="Weisberg A.J."/>
            <person name="Lopes L.D."/>
            <person name="Wiseman M.S."/>
            <person name="Wiseman M.S."/>
            <person name="Pupko T."/>
            <person name="Belcher M.S."/>
            <person name="Sechler A.J."/>
            <person name="Tancos M.A."/>
            <person name="Schroeder B.K."/>
            <person name="Murray T.D."/>
            <person name="Luster D.G."/>
            <person name="Schneider W.L."/>
            <person name="Rogers E."/>
            <person name="Andreote F.D."/>
            <person name="Grunwald N.J."/>
            <person name="Putnam M.L."/>
            <person name="Chang J.H."/>
        </authorList>
    </citation>
    <scope>NUCLEOTIDE SEQUENCE [LARGE SCALE GENOMIC DNA]</scope>
    <source>
        <strain evidence="4 6">AY1D6</strain>
        <strain evidence="3 5">AY1I9</strain>
    </source>
</reference>
<dbReference type="RefSeq" id="WP_097166980.1">
    <property type="nucleotide sequence ID" value="NZ_CP028129.1"/>
</dbReference>
<evidence type="ECO:0000313" key="5">
    <source>
        <dbReference type="Proteomes" id="UP000237881"/>
    </source>
</evidence>
<keyword evidence="1" id="KW-0812">Transmembrane</keyword>
<keyword evidence="6" id="KW-1185">Reference proteome</keyword>
<evidence type="ECO:0000313" key="6">
    <source>
        <dbReference type="Proteomes" id="UP000239698"/>
    </source>
</evidence>